<dbReference type="STRING" id="1198114.AciX9_2791"/>
<dbReference type="KEGG" id="acm:AciX9_2791"/>
<dbReference type="EMBL" id="CP002480">
    <property type="protein sequence ID" value="ADW69814.1"/>
    <property type="molecule type" value="Genomic_DNA"/>
</dbReference>
<protein>
    <recommendedName>
        <fullName evidence="1">Putative restriction endonuclease domain-containing protein</fullName>
    </recommendedName>
</protein>
<dbReference type="Gene3D" id="3.90.1570.10">
    <property type="entry name" value="tt1808, chain A"/>
    <property type="match status" value="1"/>
</dbReference>
<gene>
    <name evidence="2" type="ordered locus">AciX9_2791</name>
</gene>
<dbReference type="InterPro" id="IPR012296">
    <property type="entry name" value="Nuclease_put_TT1808"/>
</dbReference>
<feature type="domain" description="Putative restriction endonuclease" evidence="1">
    <location>
        <begin position="10"/>
        <end position="136"/>
    </location>
</feature>
<dbReference type="AlphaFoldDB" id="E8WXW9"/>
<proteinExistence type="predicted"/>
<name>E8WXW9_GRATM</name>
<dbReference type="InterPro" id="IPR011335">
    <property type="entry name" value="Restrct_endonuc-II-like"/>
</dbReference>
<dbReference type="SUPFAM" id="SSF52980">
    <property type="entry name" value="Restriction endonuclease-like"/>
    <property type="match status" value="1"/>
</dbReference>
<evidence type="ECO:0000313" key="2">
    <source>
        <dbReference type="EMBL" id="ADW69814.1"/>
    </source>
</evidence>
<evidence type="ECO:0000259" key="1">
    <source>
        <dbReference type="Pfam" id="PF05685"/>
    </source>
</evidence>
<dbReference type="HOGENOM" id="CLU_1459363_0_0_0"/>
<dbReference type="Pfam" id="PF05685">
    <property type="entry name" value="Uma2"/>
    <property type="match status" value="1"/>
</dbReference>
<keyword evidence="3" id="KW-1185">Reference proteome</keyword>
<evidence type="ECO:0000313" key="3">
    <source>
        <dbReference type="Proteomes" id="UP000000343"/>
    </source>
</evidence>
<sequence>MSEYLATSYRPDCEYVDGELRGRNVGEWLHARSLALMASWIGGHENEWNVIGCISLRVKTSSSRVRVPDLVVLRPRVQPDILTEPPLLVIEILSPGDSYWDLQERSRDYQAMGVETVWIVDPKTRSGRVCRGEEWIGAERLEVAGTPIYVELKELFARLDQSKG</sequence>
<dbReference type="eggNOG" id="COG4636">
    <property type="taxonomic scope" value="Bacteria"/>
</dbReference>
<dbReference type="RefSeq" id="WP_013581129.1">
    <property type="nucleotide sequence ID" value="NC_015064.1"/>
</dbReference>
<dbReference type="InterPro" id="IPR008538">
    <property type="entry name" value="Uma2"/>
</dbReference>
<dbReference type="PaxDb" id="1198114-AciX9_2791"/>
<dbReference type="PANTHER" id="PTHR34107:SF1">
    <property type="entry name" value="SLL0198 PROTEIN"/>
    <property type="match status" value="1"/>
</dbReference>
<organism evidence="3">
    <name type="scientific">Granulicella tundricola (strain ATCC BAA-1859 / DSM 23138 / MP5ACTX9)</name>
    <dbReference type="NCBI Taxonomy" id="1198114"/>
    <lineage>
        <taxon>Bacteria</taxon>
        <taxon>Pseudomonadati</taxon>
        <taxon>Acidobacteriota</taxon>
        <taxon>Terriglobia</taxon>
        <taxon>Terriglobales</taxon>
        <taxon>Acidobacteriaceae</taxon>
        <taxon>Granulicella</taxon>
    </lineage>
</organism>
<dbReference type="PANTHER" id="PTHR34107">
    <property type="entry name" value="SLL0198 PROTEIN-RELATED"/>
    <property type="match status" value="1"/>
</dbReference>
<dbReference type="Proteomes" id="UP000000343">
    <property type="component" value="Chromosome"/>
</dbReference>
<dbReference type="CDD" id="cd06260">
    <property type="entry name" value="DUF820-like"/>
    <property type="match status" value="1"/>
</dbReference>
<reference evidence="3" key="1">
    <citation type="submission" date="2011-01" db="EMBL/GenBank/DDBJ databases">
        <title>Complete sequence of chromosome of Acidobacterium sp. MP5ACTX9.</title>
        <authorList>
            <consortium name="US DOE Joint Genome Institute"/>
            <person name="Lucas S."/>
            <person name="Copeland A."/>
            <person name="Lapidus A."/>
            <person name="Cheng J.-F."/>
            <person name="Goodwin L."/>
            <person name="Pitluck S."/>
            <person name="Teshima H."/>
            <person name="Detter J.C."/>
            <person name="Han C."/>
            <person name="Tapia R."/>
            <person name="Land M."/>
            <person name="Hauser L."/>
            <person name="Kyrpides N."/>
            <person name="Ivanova N."/>
            <person name="Ovchinnikova G."/>
            <person name="Pagani I."/>
            <person name="Rawat S.R."/>
            <person name="Mannisto M."/>
            <person name="Haggblom M.M."/>
            <person name="Woyke T."/>
        </authorList>
    </citation>
    <scope>NUCLEOTIDE SEQUENCE [LARGE SCALE GENOMIC DNA]</scope>
    <source>
        <strain evidence="3">MP5ACTX9</strain>
    </source>
</reference>
<accession>E8WXW9</accession>